<dbReference type="InterPro" id="IPR036188">
    <property type="entry name" value="FAD/NAD-bd_sf"/>
</dbReference>
<gene>
    <name evidence="2" type="ORF">PSA01_14550</name>
</gene>
<keyword evidence="3" id="KW-1185">Reference proteome</keyword>
<dbReference type="InterPro" id="IPR051704">
    <property type="entry name" value="FAD_aromatic-hydroxylase"/>
</dbReference>
<dbReference type="Proteomes" id="UP000320693">
    <property type="component" value="Unassembled WGS sequence"/>
</dbReference>
<evidence type="ECO:0000313" key="3">
    <source>
        <dbReference type="Proteomes" id="UP000320693"/>
    </source>
</evidence>
<protein>
    <submittedName>
        <fullName evidence="2">Oxidoreductase</fullName>
    </submittedName>
</protein>
<reference evidence="2 3" key="1">
    <citation type="submission" date="2019-06" db="EMBL/GenBank/DDBJ databases">
        <title>Whole genome shotgun sequence of Pseudonocardia saturnea NBRC 14499.</title>
        <authorList>
            <person name="Hosoyama A."/>
            <person name="Uohara A."/>
            <person name="Ohji S."/>
            <person name="Ichikawa N."/>
        </authorList>
    </citation>
    <scope>NUCLEOTIDE SEQUENCE [LARGE SCALE GENOMIC DNA]</scope>
    <source>
        <strain evidence="2 3">NBRC 14499</strain>
    </source>
</reference>
<accession>A0ABQ0RUU0</accession>
<dbReference type="PANTHER" id="PTHR46865">
    <property type="entry name" value="OXIDOREDUCTASE-RELATED"/>
    <property type="match status" value="1"/>
</dbReference>
<dbReference type="Gene3D" id="3.50.50.60">
    <property type="entry name" value="FAD/NAD(P)-binding domain"/>
    <property type="match status" value="1"/>
</dbReference>
<evidence type="ECO:0000313" key="2">
    <source>
        <dbReference type="EMBL" id="GEC24426.1"/>
    </source>
</evidence>
<dbReference type="InterPro" id="IPR002938">
    <property type="entry name" value="FAD-bd"/>
</dbReference>
<evidence type="ECO:0000259" key="1">
    <source>
        <dbReference type="Pfam" id="PF01494"/>
    </source>
</evidence>
<name>A0ABQ0RUU0_9PSEU</name>
<sequence length="421" mass="45924">MGMAMNTNSGTPSLRILICGGGIAGQALAYWLGEGGHRVTVVERFPALRATGAQVDLRGQGIDAIASMGLLEAVRTELVDEPGVAFVNSRGTPRATIMANTSGQGRQTLTSEYEIMRGDLVRILHDLAKDDAEYVFGIGVDRVEQDDEKVTAHFSDGTTGEYDVLIGADGQGSRVRRAVLPDGAAEPYRQVGIHMAYWFIPRIASDRNIRDTYMVPGGRQIMRRSHNPEQTQVYFVLREESAEASAIHRSPIEDQQRFWADRFRDAGWQVDRFIDGMRDAPFFYSQEVVQVRTGTWSKGRVVLAGDAAHCASPYSGMGVSAGLVGAYVLAGELNRHPDDLATAFANYDATLRPFIDEVQASVKPALLKLGMPRSRAAIIAFRTATAVATTLRIPELVARFSREDRGGAWQLPPNPVATGAR</sequence>
<organism evidence="2 3">
    <name type="scientific">Pseudonocardia saturnea</name>
    <dbReference type="NCBI Taxonomy" id="33909"/>
    <lineage>
        <taxon>Bacteria</taxon>
        <taxon>Bacillati</taxon>
        <taxon>Actinomycetota</taxon>
        <taxon>Actinomycetes</taxon>
        <taxon>Pseudonocardiales</taxon>
        <taxon>Pseudonocardiaceae</taxon>
        <taxon>Pseudonocardia</taxon>
    </lineage>
</organism>
<dbReference type="SUPFAM" id="SSF51905">
    <property type="entry name" value="FAD/NAD(P)-binding domain"/>
    <property type="match status" value="1"/>
</dbReference>
<comment type="caution">
    <text evidence="2">The sequence shown here is derived from an EMBL/GenBank/DDBJ whole genome shotgun (WGS) entry which is preliminary data.</text>
</comment>
<dbReference type="PANTHER" id="PTHR46865:SF2">
    <property type="entry name" value="MONOOXYGENASE"/>
    <property type="match status" value="1"/>
</dbReference>
<feature type="domain" description="FAD-binding" evidence="1">
    <location>
        <begin position="15"/>
        <end position="333"/>
    </location>
</feature>
<proteinExistence type="predicted"/>
<dbReference type="Pfam" id="PF01494">
    <property type="entry name" value="FAD_binding_3"/>
    <property type="match status" value="1"/>
</dbReference>
<dbReference type="Gene3D" id="3.30.9.10">
    <property type="entry name" value="D-Amino Acid Oxidase, subunit A, domain 2"/>
    <property type="match status" value="1"/>
</dbReference>
<dbReference type="PRINTS" id="PR00420">
    <property type="entry name" value="RNGMNOXGNASE"/>
</dbReference>
<dbReference type="EMBL" id="BJNH01000015">
    <property type="protein sequence ID" value="GEC24426.1"/>
    <property type="molecule type" value="Genomic_DNA"/>
</dbReference>